<dbReference type="RefSeq" id="WP_220163015.1">
    <property type="nucleotide sequence ID" value="NZ_CP080507.1"/>
</dbReference>
<feature type="chain" id="PRO_5034724885" description="Lipoprotein" evidence="1">
    <location>
        <begin position="18"/>
        <end position="148"/>
    </location>
</feature>
<evidence type="ECO:0000313" key="3">
    <source>
        <dbReference type="Proteomes" id="UP000825051"/>
    </source>
</evidence>
<proteinExistence type="predicted"/>
<dbReference type="AlphaFoldDB" id="A0A8F9XLS1"/>
<evidence type="ECO:0000256" key="1">
    <source>
        <dbReference type="SAM" id="SignalP"/>
    </source>
</evidence>
<feature type="signal peptide" evidence="1">
    <location>
        <begin position="1"/>
        <end position="17"/>
    </location>
</feature>
<gene>
    <name evidence="2" type="ORF">K0B96_01460</name>
</gene>
<dbReference type="KEGG" id="ole:K0B96_01460"/>
<accession>A0A8F9XLS1</accession>
<name>A0A8F9XLS1_9BACT</name>
<dbReference type="EMBL" id="CP080507">
    <property type="protein sequence ID" value="QYM79314.1"/>
    <property type="molecule type" value="Genomic_DNA"/>
</dbReference>
<protein>
    <recommendedName>
        <fullName evidence="4">Lipoprotein</fullName>
    </recommendedName>
</protein>
<dbReference type="PROSITE" id="PS51257">
    <property type="entry name" value="PROKAR_LIPOPROTEIN"/>
    <property type="match status" value="1"/>
</dbReference>
<evidence type="ECO:0008006" key="4">
    <source>
        <dbReference type="Google" id="ProtNLM"/>
    </source>
</evidence>
<dbReference type="Proteomes" id="UP000825051">
    <property type="component" value="Chromosome"/>
</dbReference>
<sequence>MKRIVLFLAAFSALLLAGCNTLNHRIEQHAAMFNALDAPTQAKLRAGTVEIGYTTDMVYVALGAPDESRDNVTAKGRTTDWIYNSYSQDYVGTANVGYRRYVSYNKKTGQAVVWIEPVYRDVYRDRIEPRIRISFKNGRVSAIEQVKR</sequence>
<reference evidence="2" key="1">
    <citation type="submission" date="2021-08" db="EMBL/GenBank/DDBJ databases">
        <title>Genome of a novel bacterium of the phylum Verrucomicrobia, Oleiharenicola sp. KSB-15.</title>
        <authorList>
            <person name="Chung J.-H."/>
            <person name="Ahn J.-H."/>
            <person name="Yoon Y."/>
            <person name="Kim D.-Y."/>
            <person name="An S.-H."/>
            <person name="Park I."/>
            <person name="Yeon J."/>
        </authorList>
    </citation>
    <scope>NUCLEOTIDE SEQUENCE</scope>
    <source>
        <strain evidence="2">KSB-15</strain>
    </source>
</reference>
<keyword evidence="3" id="KW-1185">Reference proteome</keyword>
<keyword evidence="1" id="KW-0732">Signal</keyword>
<organism evidence="2 3">
    <name type="scientific">Horticoccus luteus</name>
    <dbReference type="NCBI Taxonomy" id="2862869"/>
    <lineage>
        <taxon>Bacteria</taxon>
        <taxon>Pseudomonadati</taxon>
        <taxon>Verrucomicrobiota</taxon>
        <taxon>Opitutia</taxon>
        <taxon>Opitutales</taxon>
        <taxon>Opitutaceae</taxon>
        <taxon>Horticoccus</taxon>
    </lineage>
</organism>
<evidence type="ECO:0000313" key="2">
    <source>
        <dbReference type="EMBL" id="QYM79314.1"/>
    </source>
</evidence>